<organism evidence="1 3">
    <name type="scientific">Medicago truncatula</name>
    <name type="common">Barrel medic</name>
    <name type="synonym">Medicago tribuloides</name>
    <dbReference type="NCBI Taxonomy" id="3880"/>
    <lineage>
        <taxon>Eukaryota</taxon>
        <taxon>Viridiplantae</taxon>
        <taxon>Streptophyta</taxon>
        <taxon>Embryophyta</taxon>
        <taxon>Tracheophyta</taxon>
        <taxon>Spermatophyta</taxon>
        <taxon>Magnoliopsida</taxon>
        <taxon>eudicotyledons</taxon>
        <taxon>Gunneridae</taxon>
        <taxon>Pentapetalae</taxon>
        <taxon>rosids</taxon>
        <taxon>fabids</taxon>
        <taxon>Fabales</taxon>
        <taxon>Fabaceae</taxon>
        <taxon>Papilionoideae</taxon>
        <taxon>50 kb inversion clade</taxon>
        <taxon>NPAAA clade</taxon>
        <taxon>Hologalegina</taxon>
        <taxon>IRL clade</taxon>
        <taxon>Trifolieae</taxon>
        <taxon>Medicago</taxon>
    </lineage>
</organism>
<reference evidence="1 3" key="2">
    <citation type="journal article" date="2014" name="BMC Genomics">
        <title>An improved genome release (version Mt4.0) for the model legume Medicago truncatula.</title>
        <authorList>
            <person name="Tang H."/>
            <person name="Krishnakumar V."/>
            <person name="Bidwell S."/>
            <person name="Rosen B."/>
            <person name="Chan A."/>
            <person name="Zhou S."/>
            <person name="Gentzbittel L."/>
            <person name="Childs K.L."/>
            <person name="Yandell M."/>
            <person name="Gundlach H."/>
            <person name="Mayer K.F."/>
            <person name="Schwartz D.C."/>
            <person name="Town C.D."/>
        </authorList>
    </citation>
    <scope>GENOME REANNOTATION</scope>
    <source>
        <strain evidence="1">A17</strain>
        <strain evidence="2 3">cv. Jemalong A17</strain>
    </source>
</reference>
<dbReference type="Proteomes" id="UP000002051">
    <property type="component" value="Chromosome 8"/>
</dbReference>
<reference evidence="1 3" key="1">
    <citation type="journal article" date="2011" name="Nature">
        <title>The Medicago genome provides insight into the evolution of rhizobial symbioses.</title>
        <authorList>
            <person name="Young N.D."/>
            <person name="Debelle F."/>
            <person name="Oldroyd G.E."/>
            <person name="Geurts R."/>
            <person name="Cannon S.B."/>
            <person name="Udvardi M.K."/>
            <person name="Benedito V.A."/>
            <person name="Mayer K.F."/>
            <person name="Gouzy J."/>
            <person name="Schoof H."/>
            <person name="Van de Peer Y."/>
            <person name="Proost S."/>
            <person name="Cook D.R."/>
            <person name="Meyers B.C."/>
            <person name="Spannagl M."/>
            <person name="Cheung F."/>
            <person name="De Mita S."/>
            <person name="Krishnakumar V."/>
            <person name="Gundlach H."/>
            <person name="Zhou S."/>
            <person name="Mudge J."/>
            <person name="Bharti A.K."/>
            <person name="Murray J.D."/>
            <person name="Naoumkina M.A."/>
            <person name="Rosen B."/>
            <person name="Silverstein K.A."/>
            <person name="Tang H."/>
            <person name="Rombauts S."/>
            <person name="Zhao P.X."/>
            <person name="Zhou P."/>
            <person name="Barbe V."/>
            <person name="Bardou P."/>
            <person name="Bechner M."/>
            <person name="Bellec A."/>
            <person name="Berger A."/>
            <person name="Berges H."/>
            <person name="Bidwell S."/>
            <person name="Bisseling T."/>
            <person name="Choisne N."/>
            <person name="Couloux A."/>
            <person name="Denny R."/>
            <person name="Deshpande S."/>
            <person name="Dai X."/>
            <person name="Doyle J.J."/>
            <person name="Dudez A.M."/>
            <person name="Farmer A.D."/>
            <person name="Fouteau S."/>
            <person name="Franken C."/>
            <person name="Gibelin C."/>
            <person name="Gish J."/>
            <person name="Goldstein S."/>
            <person name="Gonzalez A.J."/>
            <person name="Green P.J."/>
            <person name="Hallab A."/>
            <person name="Hartog M."/>
            <person name="Hua A."/>
            <person name="Humphray S.J."/>
            <person name="Jeong D.H."/>
            <person name="Jing Y."/>
            <person name="Jocker A."/>
            <person name="Kenton S.M."/>
            <person name="Kim D.J."/>
            <person name="Klee K."/>
            <person name="Lai H."/>
            <person name="Lang C."/>
            <person name="Lin S."/>
            <person name="Macmil S.L."/>
            <person name="Magdelenat G."/>
            <person name="Matthews L."/>
            <person name="McCorrison J."/>
            <person name="Monaghan E.L."/>
            <person name="Mun J.H."/>
            <person name="Najar F.Z."/>
            <person name="Nicholson C."/>
            <person name="Noirot C."/>
            <person name="O'Bleness M."/>
            <person name="Paule C.R."/>
            <person name="Poulain J."/>
            <person name="Prion F."/>
            <person name="Qin B."/>
            <person name="Qu C."/>
            <person name="Retzel E.F."/>
            <person name="Riddle C."/>
            <person name="Sallet E."/>
            <person name="Samain S."/>
            <person name="Samson N."/>
            <person name="Sanders I."/>
            <person name="Saurat O."/>
            <person name="Scarpelli C."/>
            <person name="Schiex T."/>
            <person name="Segurens B."/>
            <person name="Severin A.J."/>
            <person name="Sherrier D.J."/>
            <person name="Shi R."/>
            <person name="Sims S."/>
            <person name="Singer S.R."/>
            <person name="Sinharoy S."/>
            <person name="Sterck L."/>
            <person name="Viollet A."/>
            <person name="Wang B.B."/>
            <person name="Wang K."/>
            <person name="Wang M."/>
            <person name="Wang X."/>
            <person name="Warfsmann J."/>
            <person name="Weissenbach J."/>
            <person name="White D.D."/>
            <person name="White J.D."/>
            <person name="Wiley G.B."/>
            <person name="Wincker P."/>
            <person name="Xing Y."/>
            <person name="Yang L."/>
            <person name="Yao Z."/>
            <person name="Ying F."/>
            <person name="Zhai J."/>
            <person name="Zhou L."/>
            <person name="Zuber A."/>
            <person name="Denarie J."/>
            <person name="Dixon R.A."/>
            <person name="May G.D."/>
            <person name="Schwartz D.C."/>
            <person name="Rogers J."/>
            <person name="Quetier F."/>
            <person name="Town C.D."/>
            <person name="Roe B.A."/>
        </authorList>
    </citation>
    <scope>NUCLEOTIDE SEQUENCE [LARGE SCALE GENOMIC DNA]</scope>
    <source>
        <strain evidence="1">A17</strain>
        <strain evidence="2 3">cv. Jemalong A17</strain>
    </source>
</reference>
<accession>A0A072TKH1</accession>
<sequence>MSKLYIAQKQGVVRKRKHLRYLNEQHLKGIFLLQDRCILHEYTIYGRLLDAQDNQQCGLGVWKGYLILKTTNDVVRELETTLLNVIRK</sequence>
<evidence type="ECO:0000313" key="2">
    <source>
        <dbReference type="EnsemblPlants" id="KEH17922"/>
    </source>
</evidence>
<gene>
    <name evidence="1" type="ordered locus">MTR_8g007385</name>
</gene>
<protein>
    <submittedName>
        <fullName evidence="1 2">Uncharacterized protein</fullName>
    </submittedName>
</protein>
<dbReference type="EMBL" id="CM001224">
    <property type="protein sequence ID" value="KEH17922.1"/>
    <property type="molecule type" value="Genomic_DNA"/>
</dbReference>
<evidence type="ECO:0000313" key="1">
    <source>
        <dbReference type="EMBL" id="KEH17922.1"/>
    </source>
</evidence>
<dbReference type="AlphaFoldDB" id="A0A072TKH1"/>
<keyword evidence="3" id="KW-1185">Reference proteome</keyword>
<dbReference type="HOGENOM" id="CLU_2472516_0_0_1"/>
<dbReference type="EnsemblPlants" id="KEH17922">
    <property type="protein sequence ID" value="KEH17922"/>
    <property type="gene ID" value="MTR_8g007385"/>
</dbReference>
<reference evidence="2" key="3">
    <citation type="submission" date="2015-04" db="UniProtKB">
        <authorList>
            <consortium name="EnsemblPlants"/>
        </authorList>
    </citation>
    <scope>IDENTIFICATION</scope>
    <source>
        <strain evidence="2">cv. Jemalong A17</strain>
    </source>
</reference>
<proteinExistence type="predicted"/>
<name>A0A072TKH1_MEDTR</name>
<evidence type="ECO:0000313" key="3">
    <source>
        <dbReference type="Proteomes" id="UP000002051"/>
    </source>
</evidence>